<dbReference type="SMART" id="SM00422">
    <property type="entry name" value="HTH_MERR"/>
    <property type="match status" value="1"/>
</dbReference>
<evidence type="ECO:0000259" key="3">
    <source>
        <dbReference type="PROSITE" id="PS50937"/>
    </source>
</evidence>
<evidence type="ECO:0000256" key="1">
    <source>
        <dbReference type="ARBA" id="ARBA00023125"/>
    </source>
</evidence>
<dbReference type="SUPFAM" id="SSF55136">
    <property type="entry name" value="Probable bacterial effector-binding domain"/>
    <property type="match status" value="1"/>
</dbReference>
<dbReference type="RefSeq" id="WP_349945856.1">
    <property type="nucleotide sequence ID" value="NZ_CP157940.1"/>
</dbReference>
<reference evidence="4" key="1">
    <citation type="submission" date="2024-06" db="EMBL/GenBank/DDBJ databases">
        <title>Lacrimispora cavernae sp. nov., a novel anaerobe isolated from bat guano pile inside a cave.</title>
        <authorList>
            <person name="Miller S.L."/>
            <person name="Lu N."/>
            <person name="King J."/>
            <person name="Sankaranarayanan K."/>
            <person name="Lawson P.A."/>
        </authorList>
    </citation>
    <scope>NUCLEOTIDE SEQUENCE</scope>
    <source>
        <strain evidence="4">BS-2</strain>
    </source>
</reference>
<dbReference type="PROSITE" id="PS50937">
    <property type="entry name" value="HTH_MERR_2"/>
    <property type="match status" value="1"/>
</dbReference>
<dbReference type="InterPro" id="IPR009061">
    <property type="entry name" value="DNA-bd_dom_put_sf"/>
</dbReference>
<dbReference type="InterPro" id="IPR000551">
    <property type="entry name" value="MerR-type_HTH_dom"/>
</dbReference>
<gene>
    <name evidence="4" type="ORF">ABFV83_18140</name>
</gene>
<dbReference type="Pfam" id="PF13411">
    <property type="entry name" value="MerR_1"/>
    <property type="match status" value="1"/>
</dbReference>
<accession>A0AAU7PN56</accession>
<dbReference type="AlphaFoldDB" id="A0AAU7PN56"/>
<keyword evidence="2" id="KW-0175">Coiled coil</keyword>
<protein>
    <submittedName>
        <fullName evidence="4">MerR family transcriptional regulator</fullName>
    </submittedName>
</protein>
<dbReference type="InterPro" id="IPR047057">
    <property type="entry name" value="MerR_fam"/>
</dbReference>
<evidence type="ECO:0000256" key="2">
    <source>
        <dbReference type="SAM" id="Coils"/>
    </source>
</evidence>
<dbReference type="CDD" id="cd04782">
    <property type="entry name" value="HTH_BltR"/>
    <property type="match status" value="1"/>
</dbReference>
<feature type="domain" description="HTH merR-type" evidence="3">
    <location>
        <begin position="8"/>
        <end position="77"/>
    </location>
</feature>
<dbReference type="GO" id="GO:0003700">
    <property type="term" value="F:DNA-binding transcription factor activity"/>
    <property type="evidence" value="ECO:0007669"/>
    <property type="project" value="InterPro"/>
</dbReference>
<dbReference type="GO" id="GO:0003677">
    <property type="term" value="F:DNA binding"/>
    <property type="evidence" value="ECO:0007669"/>
    <property type="project" value="UniProtKB-KW"/>
</dbReference>
<dbReference type="Gene3D" id="3.20.80.10">
    <property type="entry name" value="Regulatory factor, effector binding domain"/>
    <property type="match status" value="1"/>
</dbReference>
<name>A0AAU7PN56_9FIRM</name>
<sequence length="279" mass="32816">MSKDKSEYLTTGEFAKLCGIPKHILFHYDQIKLFQPEIIKENGYRYYSFRQFDTFSIISALKRLGMPLKEIKKYMDERNPEKLVDLLEQKSNEVSEEIKKLKNTKREIESLKELTVNALSVEYNIIEPAYHKSMKALCSTLMDNDKDNSYSSFLTELIAFRNNGNASMIDFLGASLTIDSIRDKRFDSFSYLYTKTNNSDKKNNTLVRKEGWYLQVYYKGSYRNISEMYTKIMQYAKDHQIKLGKNAYEEYLIFEIGTKDRDDYVTLILVEIEGKPQSF</sequence>
<dbReference type="InterPro" id="IPR011256">
    <property type="entry name" value="Reg_factor_effector_dom_sf"/>
</dbReference>
<organism evidence="4">
    <name type="scientific">Lacrimispora sp. BS-2</name>
    <dbReference type="NCBI Taxonomy" id="3151850"/>
    <lineage>
        <taxon>Bacteria</taxon>
        <taxon>Bacillati</taxon>
        <taxon>Bacillota</taxon>
        <taxon>Clostridia</taxon>
        <taxon>Lachnospirales</taxon>
        <taxon>Lachnospiraceae</taxon>
        <taxon>Lacrimispora</taxon>
    </lineage>
</organism>
<feature type="coiled-coil region" evidence="2">
    <location>
        <begin position="84"/>
        <end position="114"/>
    </location>
</feature>
<dbReference type="PANTHER" id="PTHR30204:SF85">
    <property type="entry name" value="MULTIDRUG-EFFLUX TRANSPORTER 2 REGULATOR"/>
    <property type="match status" value="1"/>
</dbReference>
<proteinExistence type="predicted"/>
<evidence type="ECO:0000313" key="4">
    <source>
        <dbReference type="EMBL" id="XBS53698.1"/>
    </source>
</evidence>
<dbReference type="PANTHER" id="PTHR30204">
    <property type="entry name" value="REDOX-CYCLING DRUG-SENSING TRANSCRIPTIONAL ACTIVATOR SOXR"/>
    <property type="match status" value="1"/>
</dbReference>
<dbReference type="SUPFAM" id="SSF46955">
    <property type="entry name" value="Putative DNA-binding domain"/>
    <property type="match status" value="1"/>
</dbReference>
<dbReference type="EMBL" id="CP157940">
    <property type="protein sequence ID" value="XBS53698.1"/>
    <property type="molecule type" value="Genomic_DNA"/>
</dbReference>
<dbReference type="Gene3D" id="1.10.1660.10">
    <property type="match status" value="1"/>
</dbReference>
<keyword evidence="1" id="KW-0238">DNA-binding</keyword>